<accession>A0A8H7DAA0</accession>
<gene>
    <name evidence="2" type="ORF">MVEN_00410500</name>
</gene>
<feature type="region of interest" description="Disordered" evidence="1">
    <location>
        <begin position="281"/>
        <end position="301"/>
    </location>
</feature>
<keyword evidence="3" id="KW-1185">Reference proteome</keyword>
<reference evidence="2" key="1">
    <citation type="submission" date="2020-05" db="EMBL/GenBank/DDBJ databases">
        <title>Mycena genomes resolve the evolution of fungal bioluminescence.</title>
        <authorList>
            <person name="Tsai I.J."/>
        </authorList>
    </citation>
    <scope>NUCLEOTIDE SEQUENCE</scope>
    <source>
        <strain evidence="2">CCC161011</strain>
    </source>
</reference>
<sequence length="582" mass="64349">MLTAVRAASPHCRLTLNALHHFFSPYHGKPAKTRFPDDVDVILASDLVFTLSGVLNGVKLVSDDIRRSHLAQHLVDYFQANATELGIASVSSMYLGDDGLPKLKVVSSRCLTPESELPRVHVSLVGIDLNYIWHTNSESTSNSLVHPFSTHLSLPFKMLLDNVICRFFTWHLVRRYPLIFGPWCQQLDIERPYFNKIFRSISGIIARSPNPSFRKKCSRMLQTFQEQHSSSFTAAAASLATYFGSSDEMEEDSEHSALTDDEAFSLSMEIRYRTCLRRPQFKGTTRHPQADDESDDDELSQDQALLTPESSQRFDETYLWPSLPVPSEFAFDFDDLPVVGLASSAANIEHCSALDMGIEKEYQDPAEFWSDLDGNHDGDLLSLSSSDEADRGSYGPEAHSQNLGMDFPAAGFSLVTSIDSNRFRPSCDELGLDLDVNMDRALSKSHAFGSPDAPLFQTPFSPPRTQSLLSPSAASAGSRENPAEGYFPGLSSVQCQADGLDLELSFDSDVDDSGSDAHDLEEFEDVHHGIAHLRSTCIGDPEEAELEHQAGNADIDADVGVQMEGIDEDEDFCIGLALDDDW</sequence>
<dbReference type="Proteomes" id="UP000620124">
    <property type="component" value="Unassembled WGS sequence"/>
</dbReference>
<dbReference type="AlphaFoldDB" id="A0A8H7DAA0"/>
<evidence type="ECO:0000313" key="3">
    <source>
        <dbReference type="Proteomes" id="UP000620124"/>
    </source>
</evidence>
<protein>
    <submittedName>
        <fullName evidence="2">Uncharacterized protein</fullName>
    </submittedName>
</protein>
<comment type="caution">
    <text evidence="2">The sequence shown here is derived from an EMBL/GenBank/DDBJ whole genome shotgun (WGS) entry which is preliminary data.</text>
</comment>
<dbReference type="OrthoDB" id="3141012at2759"/>
<name>A0A8H7DAA0_9AGAR</name>
<evidence type="ECO:0000313" key="2">
    <source>
        <dbReference type="EMBL" id="KAF7365382.1"/>
    </source>
</evidence>
<organism evidence="2 3">
    <name type="scientific">Mycena venus</name>
    <dbReference type="NCBI Taxonomy" id="2733690"/>
    <lineage>
        <taxon>Eukaryota</taxon>
        <taxon>Fungi</taxon>
        <taxon>Dikarya</taxon>
        <taxon>Basidiomycota</taxon>
        <taxon>Agaricomycotina</taxon>
        <taxon>Agaricomycetes</taxon>
        <taxon>Agaricomycetidae</taxon>
        <taxon>Agaricales</taxon>
        <taxon>Marasmiineae</taxon>
        <taxon>Mycenaceae</taxon>
        <taxon>Mycena</taxon>
    </lineage>
</organism>
<feature type="compositionally biased region" description="Low complexity" evidence="1">
    <location>
        <begin position="467"/>
        <end position="478"/>
    </location>
</feature>
<feature type="region of interest" description="Disordered" evidence="1">
    <location>
        <begin position="379"/>
        <end position="401"/>
    </location>
</feature>
<evidence type="ECO:0000256" key="1">
    <source>
        <dbReference type="SAM" id="MobiDB-lite"/>
    </source>
</evidence>
<proteinExistence type="predicted"/>
<feature type="region of interest" description="Disordered" evidence="1">
    <location>
        <begin position="448"/>
        <end position="490"/>
    </location>
</feature>
<dbReference type="EMBL" id="JACAZI010000003">
    <property type="protein sequence ID" value="KAF7365382.1"/>
    <property type="molecule type" value="Genomic_DNA"/>
</dbReference>
<feature type="compositionally biased region" description="Acidic residues" evidence="1">
    <location>
        <begin position="291"/>
        <end position="300"/>
    </location>
</feature>